<reference evidence="1" key="1">
    <citation type="submission" date="2016-07" db="EMBL/GenBank/DDBJ databases">
        <authorList>
            <person name="Bretaudeau A."/>
        </authorList>
    </citation>
    <scope>NUCLEOTIDE SEQUENCE</scope>
    <source>
        <strain evidence="1">Rice</strain>
        <tissue evidence="1">Whole body</tissue>
    </source>
</reference>
<accession>A0A2H1WVP3</accession>
<gene>
    <name evidence="1" type="ORF">SFRICE_007839</name>
</gene>
<name>A0A2H1WVP3_SPOFR</name>
<dbReference type="EMBL" id="ODYU01011347">
    <property type="protein sequence ID" value="SOQ57036.1"/>
    <property type="molecule type" value="Genomic_DNA"/>
</dbReference>
<evidence type="ECO:0000313" key="1">
    <source>
        <dbReference type="EMBL" id="SOQ57036.1"/>
    </source>
</evidence>
<sequence>MTSPALGEVRGSVRLLLTQNHPASTSAFRAGAAVNSLAPDQASTLLGPICGGRENYPMPFSALGEARGSVRLLLTIKSTPFLLLPFEPDPRSTIDRGIGLPGKPRKKNAPCTLPHGWRGNNNTFLVRTAKKLNSLPEFVFRSLWADVHRRPHHRLVKGMQAKLLAKISTIFLLVQKQILELTPLYDIIREENRLMNSPALNEARASVTVLLTKNHPVLLLLFEPEPRLGKARGSVKHLLTKAHPVPTPAFRAGASVNPLGHPQHRIKHYIDSVLLLRNFLITEKKPSNTLPDARCLVSRQQHLQPLNQRGNLI</sequence>
<dbReference type="AlphaFoldDB" id="A0A2H1WVP3"/>
<protein>
    <submittedName>
        <fullName evidence="1">SFRICE_007839</fullName>
    </submittedName>
</protein>
<organism evidence="1">
    <name type="scientific">Spodoptera frugiperda</name>
    <name type="common">Fall armyworm</name>
    <dbReference type="NCBI Taxonomy" id="7108"/>
    <lineage>
        <taxon>Eukaryota</taxon>
        <taxon>Metazoa</taxon>
        <taxon>Ecdysozoa</taxon>
        <taxon>Arthropoda</taxon>
        <taxon>Hexapoda</taxon>
        <taxon>Insecta</taxon>
        <taxon>Pterygota</taxon>
        <taxon>Neoptera</taxon>
        <taxon>Endopterygota</taxon>
        <taxon>Lepidoptera</taxon>
        <taxon>Glossata</taxon>
        <taxon>Ditrysia</taxon>
        <taxon>Noctuoidea</taxon>
        <taxon>Noctuidae</taxon>
        <taxon>Amphipyrinae</taxon>
        <taxon>Spodoptera</taxon>
    </lineage>
</organism>
<proteinExistence type="predicted"/>